<evidence type="ECO:0000256" key="3">
    <source>
        <dbReference type="ARBA" id="ARBA00022989"/>
    </source>
</evidence>
<dbReference type="GO" id="GO:0005886">
    <property type="term" value="C:plasma membrane"/>
    <property type="evidence" value="ECO:0007669"/>
    <property type="project" value="UniProtKB-SubCell"/>
</dbReference>
<evidence type="ECO:0000256" key="4">
    <source>
        <dbReference type="ARBA" id="ARBA00023136"/>
    </source>
</evidence>
<dbReference type="InterPro" id="IPR051598">
    <property type="entry name" value="TSUP/Inactive_protease-like"/>
</dbReference>
<evidence type="ECO:0000256" key="2">
    <source>
        <dbReference type="ARBA" id="ARBA00022692"/>
    </source>
</evidence>
<gene>
    <name evidence="6" type="ORF">B7Y86_07530</name>
</gene>
<dbReference type="Pfam" id="PF01925">
    <property type="entry name" value="TauE"/>
    <property type="match status" value="1"/>
</dbReference>
<keyword evidence="3 5" id="KW-1133">Transmembrane helix</keyword>
<proteinExistence type="inferred from homology"/>
<comment type="similarity">
    <text evidence="5">Belongs to the 4-toluene sulfonate uptake permease (TSUP) (TC 2.A.102) family.</text>
</comment>
<feature type="transmembrane region" description="Helical" evidence="5">
    <location>
        <begin position="171"/>
        <end position="193"/>
    </location>
</feature>
<name>A0A258HJ40_9CAUL</name>
<protein>
    <recommendedName>
        <fullName evidence="5">Probable membrane transporter protein</fullName>
    </recommendedName>
</protein>
<feature type="transmembrane region" description="Helical" evidence="5">
    <location>
        <begin position="99"/>
        <end position="119"/>
    </location>
</feature>
<keyword evidence="5" id="KW-1003">Cell membrane</keyword>
<evidence type="ECO:0000256" key="1">
    <source>
        <dbReference type="ARBA" id="ARBA00004141"/>
    </source>
</evidence>
<evidence type="ECO:0000256" key="5">
    <source>
        <dbReference type="RuleBase" id="RU363041"/>
    </source>
</evidence>
<feature type="transmembrane region" description="Helical" evidence="5">
    <location>
        <begin position="131"/>
        <end position="151"/>
    </location>
</feature>
<accession>A0A258HJ40</accession>
<dbReference type="PANTHER" id="PTHR43701:SF12">
    <property type="entry name" value="MEMBRANE TRANSPORTER PROTEIN YTNM-RELATED"/>
    <property type="match status" value="1"/>
</dbReference>
<feature type="transmembrane region" description="Helical" evidence="5">
    <location>
        <begin position="72"/>
        <end position="93"/>
    </location>
</feature>
<sequence length="258" mass="26151">MEEFLLFAAVGFAAQIVDGALGMAFGVISSTLLLSLGTPPAVASASVHAAKVFTGTASGLSHLAHGNIRWSLFWPLAVGGVIGGVVGGVFLTSVDSALIKPWVLGWLALMGVIILVRATREIRLRHAPIRGAVPLGLVGGFLDALGGGGWGPTVTTTLVSVGEPPRQAVGTGNAAEAVVAAAVSTTFLVALVTGHWEDIDGLRQYATSVAGLIVGGVIAAPLAALISRVLPVRPFAWLIGLLILVLAGIQLVGPLLGR</sequence>
<comment type="subcellular location">
    <subcellularLocation>
        <location evidence="5">Cell membrane</location>
        <topology evidence="5">Multi-pass membrane protein</topology>
    </subcellularLocation>
    <subcellularLocation>
        <location evidence="1">Membrane</location>
        <topology evidence="1">Multi-pass membrane protein</topology>
    </subcellularLocation>
</comment>
<dbReference type="AlphaFoldDB" id="A0A258HJ40"/>
<evidence type="ECO:0000313" key="7">
    <source>
        <dbReference type="Proteomes" id="UP000216147"/>
    </source>
</evidence>
<keyword evidence="4 5" id="KW-0472">Membrane</keyword>
<reference evidence="6 7" key="1">
    <citation type="submission" date="2017-03" db="EMBL/GenBank/DDBJ databases">
        <title>Lifting the veil on microbial sulfur biogeochemistry in mining wastewaters.</title>
        <authorList>
            <person name="Kantor R.S."/>
            <person name="Colenbrander Nelson T."/>
            <person name="Marshall S."/>
            <person name="Bennett D."/>
            <person name="Apte S."/>
            <person name="Camacho D."/>
            <person name="Thomas B.C."/>
            <person name="Warren L.A."/>
            <person name="Banfield J.F."/>
        </authorList>
    </citation>
    <scope>NUCLEOTIDE SEQUENCE [LARGE SCALE GENOMIC DNA]</scope>
    <source>
        <strain evidence="6">32-68-21</strain>
    </source>
</reference>
<dbReference type="EMBL" id="NCEQ01000007">
    <property type="protein sequence ID" value="OYX56627.1"/>
    <property type="molecule type" value="Genomic_DNA"/>
</dbReference>
<feature type="transmembrane region" description="Helical" evidence="5">
    <location>
        <begin position="205"/>
        <end position="229"/>
    </location>
</feature>
<dbReference type="PANTHER" id="PTHR43701">
    <property type="entry name" value="MEMBRANE TRANSPORTER PROTEIN MJ0441-RELATED"/>
    <property type="match status" value="1"/>
</dbReference>
<organism evidence="6 7">
    <name type="scientific">Brevundimonas subvibrioides</name>
    <dbReference type="NCBI Taxonomy" id="74313"/>
    <lineage>
        <taxon>Bacteria</taxon>
        <taxon>Pseudomonadati</taxon>
        <taxon>Pseudomonadota</taxon>
        <taxon>Alphaproteobacteria</taxon>
        <taxon>Caulobacterales</taxon>
        <taxon>Caulobacteraceae</taxon>
        <taxon>Brevundimonas</taxon>
    </lineage>
</organism>
<keyword evidence="2 5" id="KW-0812">Transmembrane</keyword>
<evidence type="ECO:0000313" key="6">
    <source>
        <dbReference type="EMBL" id="OYX56627.1"/>
    </source>
</evidence>
<dbReference type="InterPro" id="IPR002781">
    <property type="entry name" value="TM_pro_TauE-like"/>
</dbReference>
<comment type="caution">
    <text evidence="6">The sequence shown here is derived from an EMBL/GenBank/DDBJ whole genome shotgun (WGS) entry which is preliminary data.</text>
</comment>
<feature type="transmembrane region" description="Helical" evidence="5">
    <location>
        <begin position="235"/>
        <end position="256"/>
    </location>
</feature>
<dbReference type="Proteomes" id="UP000216147">
    <property type="component" value="Unassembled WGS sequence"/>
</dbReference>